<feature type="region of interest" description="Disordered" evidence="1">
    <location>
        <begin position="81"/>
        <end position="225"/>
    </location>
</feature>
<feature type="compositionally biased region" description="Basic and acidic residues" evidence="1">
    <location>
        <begin position="212"/>
        <end position="223"/>
    </location>
</feature>
<sequence length="240" mass="24933">MAVSSYRMHTAHSAFGTSSFSTPSFSAPSFSHIPNVYSPRQSRSAHLSVLATRTNAALGRASAPAPPPPTRSVVPVTRTNAALGRASAPAPSVVPVTRSRRGSVRIPAPSPAPAPPATLSATRRAPPPPPRPASASTHAAADPFADQPARPPVAHTRSAHSAPPLIASRTRLPGPAVPPGLEPAAPDPRDPRGRFVANALLSRSGGKPMRRRFCDEGEPEAPRGRTYVKSGLSRVVPLES</sequence>
<accession>A0A8E2APY8</accession>
<dbReference type="OrthoDB" id="2752460at2759"/>
<proteinExistence type="predicted"/>
<dbReference type="Proteomes" id="UP000250043">
    <property type="component" value="Unassembled WGS sequence"/>
</dbReference>
<dbReference type="EMBL" id="KV722539">
    <property type="protein sequence ID" value="OCH86210.1"/>
    <property type="molecule type" value="Genomic_DNA"/>
</dbReference>
<protein>
    <submittedName>
        <fullName evidence="2">Uncharacterized protein</fullName>
    </submittedName>
</protein>
<organism evidence="2 3">
    <name type="scientific">Obba rivulosa</name>
    <dbReference type="NCBI Taxonomy" id="1052685"/>
    <lineage>
        <taxon>Eukaryota</taxon>
        <taxon>Fungi</taxon>
        <taxon>Dikarya</taxon>
        <taxon>Basidiomycota</taxon>
        <taxon>Agaricomycotina</taxon>
        <taxon>Agaricomycetes</taxon>
        <taxon>Polyporales</taxon>
        <taxon>Gelatoporiaceae</taxon>
        <taxon>Obba</taxon>
    </lineage>
</organism>
<evidence type="ECO:0000313" key="2">
    <source>
        <dbReference type="EMBL" id="OCH86210.1"/>
    </source>
</evidence>
<reference evidence="2 3" key="1">
    <citation type="submission" date="2016-07" db="EMBL/GenBank/DDBJ databases">
        <title>Draft genome of the white-rot fungus Obba rivulosa 3A-2.</title>
        <authorList>
            <consortium name="DOE Joint Genome Institute"/>
            <person name="Miettinen O."/>
            <person name="Riley R."/>
            <person name="Acob R."/>
            <person name="Barry K."/>
            <person name="Cullen D."/>
            <person name="De Vries R."/>
            <person name="Hainaut M."/>
            <person name="Hatakka A."/>
            <person name="Henrissat B."/>
            <person name="Hilden K."/>
            <person name="Kuo R."/>
            <person name="Labutti K."/>
            <person name="Lipzen A."/>
            <person name="Makela M.R."/>
            <person name="Sandor L."/>
            <person name="Spatafora J.W."/>
            <person name="Grigoriev I.V."/>
            <person name="Hibbett D.S."/>
        </authorList>
    </citation>
    <scope>NUCLEOTIDE SEQUENCE [LARGE SCALE GENOMIC DNA]</scope>
    <source>
        <strain evidence="2 3">3A-2</strain>
    </source>
</reference>
<evidence type="ECO:0000313" key="3">
    <source>
        <dbReference type="Proteomes" id="UP000250043"/>
    </source>
</evidence>
<gene>
    <name evidence="2" type="ORF">OBBRIDRAFT_838350</name>
</gene>
<keyword evidence="3" id="KW-1185">Reference proteome</keyword>
<evidence type="ECO:0000256" key="1">
    <source>
        <dbReference type="SAM" id="MobiDB-lite"/>
    </source>
</evidence>
<dbReference type="AlphaFoldDB" id="A0A8E2APY8"/>
<name>A0A8E2APY8_9APHY</name>